<protein>
    <recommendedName>
        <fullName evidence="11">Hexosyltransferase</fullName>
        <ecNumber evidence="11">2.4.1.-</ecNumber>
    </recommendedName>
</protein>
<dbReference type="FunFam" id="3.90.550.50:FF:000001">
    <property type="entry name" value="Hexosyltransferase"/>
    <property type="match status" value="1"/>
</dbReference>
<evidence type="ECO:0000313" key="12">
    <source>
        <dbReference type="EMBL" id="KAK9710621.1"/>
    </source>
</evidence>
<keyword evidence="5 11" id="KW-0812">Transmembrane</keyword>
<evidence type="ECO:0000256" key="7">
    <source>
        <dbReference type="ARBA" id="ARBA00022989"/>
    </source>
</evidence>
<accession>A0AAW1JZX4</accession>
<organism evidence="12 13">
    <name type="scientific">Popillia japonica</name>
    <name type="common">Japanese beetle</name>
    <dbReference type="NCBI Taxonomy" id="7064"/>
    <lineage>
        <taxon>Eukaryota</taxon>
        <taxon>Metazoa</taxon>
        <taxon>Ecdysozoa</taxon>
        <taxon>Arthropoda</taxon>
        <taxon>Hexapoda</taxon>
        <taxon>Insecta</taxon>
        <taxon>Pterygota</taxon>
        <taxon>Neoptera</taxon>
        <taxon>Endopterygota</taxon>
        <taxon>Coleoptera</taxon>
        <taxon>Polyphaga</taxon>
        <taxon>Scarabaeiformia</taxon>
        <taxon>Scarabaeidae</taxon>
        <taxon>Rutelinae</taxon>
        <taxon>Popillia</taxon>
    </lineage>
</organism>
<dbReference type="AlphaFoldDB" id="A0AAW1JZX4"/>
<dbReference type="GO" id="GO:0006493">
    <property type="term" value="P:protein O-linked glycosylation"/>
    <property type="evidence" value="ECO:0007669"/>
    <property type="project" value="TreeGrafter"/>
</dbReference>
<evidence type="ECO:0000256" key="4">
    <source>
        <dbReference type="ARBA" id="ARBA00022679"/>
    </source>
</evidence>
<feature type="transmembrane region" description="Helical" evidence="11">
    <location>
        <begin position="7"/>
        <end position="25"/>
    </location>
</feature>
<keyword evidence="10" id="KW-0325">Glycoprotein</keyword>
<keyword evidence="4" id="KW-0808">Transferase</keyword>
<dbReference type="EC" id="2.4.1.-" evidence="11"/>
<evidence type="ECO:0000313" key="13">
    <source>
        <dbReference type="Proteomes" id="UP001458880"/>
    </source>
</evidence>
<dbReference type="Proteomes" id="UP001458880">
    <property type="component" value="Unassembled WGS sequence"/>
</dbReference>
<dbReference type="InterPro" id="IPR029044">
    <property type="entry name" value="Nucleotide-diphossugar_trans"/>
</dbReference>
<evidence type="ECO:0000256" key="1">
    <source>
        <dbReference type="ARBA" id="ARBA00004323"/>
    </source>
</evidence>
<keyword evidence="6 11" id="KW-0735">Signal-anchor</keyword>
<dbReference type="GO" id="GO:0016758">
    <property type="term" value="F:hexosyltransferase activity"/>
    <property type="evidence" value="ECO:0007669"/>
    <property type="project" value="InterPro"/>
</dbReference>
<dbReference type="GO" id="GO:0000139">
    <property type="term" value="C:Golgi membrane"/>
    <property type="evidence" value="ECO:0007669"/>
    <property type="project" value="UniProtKB-SubCell"/>
</dbReference>
<keyword evidence="8 11" id="KW-0333">Golgi apparatus</keyword>
<evidence type="ECO:0000256" key="10">
    <source>
        <dbReference type="ARBA" id="ARBA00023180"/>
    </source>
</evidence>
<evidence type="ECO:0000256" key="2">
    <source>
        <dbReference type="ARBA" id="ARBA00008661"/>
    </source>
</evidence>
<evidence type="ECO:0000256" key="3">
    <source>
        <dbReference type="ARBA" id="ARBA00022676"/>
    </source>
</evidence>
<dbReference type="SUPFAM" id="SSF53448">
    <property type="entry name" value="Nucleotide-diphospho-sugar transferases"/>
    <property type="match status" value="1"/>
</dbReference>
<proteinExistence type="inferred from homology"/>
<keyword evidence="7 11" id="KW-1133">Transmembrane helix</keyword>
<dbReference type="PANTHER" id="PTHR11214:SF235">
    <property type="entry name" value="HEXOSYLTRANSFERASE"/>
    <property type="match status" value="1"/>
</dbReference>
<comment type="subcellular location">
    <subcellularLocation>
        <location evidence="1 11">Golgi apparatus membrane</location>
        <topology evidence="1 11">Single-pass type II membrane protein</topology>
    </subcellularLocation>
</comment>
<comment type="similarity">
    <text evidence="2 11">Belongs to the glycosyltransferase 31 family.</text>
</comment>
<reference evidence="12 13" key="1">
    <citation type="journal article" date="2024" name="BMC Genomics">
        <title>De novo assembly and annotation of Popillia japonica's genome with initial clues to its potential as an invasive pest.</title>
        <authorList>
            <person name="Cucini C."/>
            <person name="Boschi S."/>
            <person name="Funari R."/>
            <person name="Cardaioli E."/>
            <person name="Iannotti N."/>
            <person name="Marturano G."/>
            <person name="Paoli F."/>
            <person name="Bruttini M."/>
            <person name="Carapelli A."/>
            <person name="Frati F."/>
            <person name="Nardi F."/>
        </authorList>
    </citation>
    <scope>NUCLEOTIDE SEQUENCE [LARGE SCALE GENOMIC DNA]</scope>
    <source>
        <strain evidence="12">DMR45628</strain>
    </source>
</reference>
<gene>
    <name evidence="12" type="ORF">QE152_g25899</name>
</gene>
<name>A0AAW1JZX4_POPJA</name>
<comment type="caution">
    <text evidence="12">The sequence shown here is derived from an EMBL/GenBank/DDBJ whole genome shotgun (WGS) entry which is preliminary data.</text>
</comment>
<dbReference type="InterPro" id="IPR002659">
    <property type="entry name" value="Glyco_trans_31"/>
</dbReference>
<dbReference type="Pfam" id="PF01762">
    <property type="entry name" value="Galactosyl_T"/>
    <property type="match status" value="1"/>
</dbReference>
<evidence type="ECO:0000256" key="5">
    <source>
        <dbReference type="ARBA" id="ARBA00022692"/>
    </source>
</evidence>
<keyword evidence="9 11" id="KW-0472">Membrane</keyword>
<dbReference type="EMBL" id="JASPKY010000290">
    <property type="protein sequence ID" value="KAK9710621.1"/>
    <property type="molecule type" value="Genomic_DNA"/>
</dbReference>
<keyword evidence="3 11" id="KW-0328">Glycosyltransferase</keyword>
<evidence type="ECO:0000256" key="6">
    <source>
        <dbReference type="ARBA" id="ARBA00022968"/>
    </source>
</evidence>
<keyword evidence="13" id="KW-1185">Reference proteome</keyword>
<dbReference type="PANTHER" id="PTHR11214">
    <property type="entry name" value="BETA-1,3-N-ACETYLGLUCOSAMINYLTRANSFERASE"/>
    <property type="match status" value="1"/>
</dbReference>
<evidence type="ECO:0000256" key="8">
    <source>
        <dbReference type="ARBA" id="ARBA00023034"/>
    </source>
</evidence>
<evidence type="ECO:0000256" key="9">
    <source>
        <dbReference type="ARBA" id="ARBA00023136"/>
    </source>
</evidence>
<evidence type="ECO:0000256" key="11">
    <source>
        <dbReference type="RuleBase" id="RU363063"/>
    </source>
</evidence>
<sequence length="362" mass="42150">MQKLHKIVILICLCAGIFLIIVWNINNKLYVEIFESDGVVYKSVLTRSDELFDLKLNYTLNSKLCENKSEQYFAVFIVTSYFANVETRSAMRRAYSNEDLKQMGLRRVFLLGFNDRDKFLTQASIANEAERFGDIVQGNFKEAYRNLTYKHVMGLKWISNYCSNTKYVIKMDDDTVVDMKQFLDLLKKLKLPSPNYIVGYILRGMAPIRERANKWYVTNDEYKLSKYPTFVSGWLYVTTPQVAMEISNLAYEDNYFWIDDVLVTGIFAQKLKIRHLNLNRYFAVHAELMDCCLQDLPNIRCDFLIGPNGGDNDMFYNFNKLSAECLANKCPHRSRPLNETCVVEKKDKLEHGNAIIHAYKLS</sequence>
<dbReference type="Gene3D" id="3.90.550.50">
    <property type="match status" value="1"/>
</dbReference>